<name>A0LE64_SYNFM</name>
<dbReference type="InterPro" id="IPR004017">
    <property type="entry name" value="Cys_rich_dom"/>
</dbReference>
<dbReference type="STRING" id="335543.Sfum_0013"/>
<keyword evidence="1" id="KW-0004">4Fe-4S</keyword>
<dbReference type="PROSITE" id="PS00198">
    <property type="entry name" value="4FE4S_FER_1"/>
    <property type="match status" value="1"/>
</dbReference>
<dbReference type="InterPro" id="IPR003813">
    <property type="entry name" value="MvhD/FlpD"/>
</dbReference>
<dbReference type="InterPro" id="IPR017896">
    <property type="entry name" value="4Fe4S_Fe-S-bd"/>
</dbReference>
<dbReference type="SUPFAM" id="SSF46548">
    <property type="entry name" value="alpha-helical ferredoxin"/>
    <property type="match status" value="1"/>
</dbReference>
<evidence type="ECO:0000256" key="2">
    <source>
        <dbReference type="ARBA" id="ARBA00022723"/>
    </source>
</evidence>
<dbReference type="Gene3D" id="1.10.1060.10">
    <property type="entry name" value="Alpha-helical ferredoxin"/>
    <property type="match status" value="1"/>
</dbReference>
<dbReference type="Pfam" id="PF02662">
    <property type="entry name" value="FlpD"/>
    <property type="match status" value="1"/>
</dbReference>
<gene>
    <name evidence="7" type="ordered locus">Sfum_0013</name>
</gene>
<evidence type="ECO:0000256" key="5">
    <source>
        <dbReference type="ARBA" id="ARBA00023014"/>
    </source>
</evidence>
<dbReference type="InterPro" id="IPR017900">
    <property type="entry name" value="4Fe4S_Fe_S_CS"/>
</dbReference>
<evidence type="ECO:0000313" key="8">
    <source>
        <dbReference type="Proteomes" id="UP000001784"/>
    </source>
</evidence>
<dbReference type="EMBL" id="CP000478">
    <property type="protein sequence ID" value="ABK15716.1"/>
    <property type="molecule type" value="Genomic_DNA"/>
</dbReference>
<dbReference type="PROSITE" id="PS51379">
    <property type="entry name" value="4FE4S_FER_2"/>
    <property type="match status" value="2"/>
</dbReference>
<keyword evidence="2" id="KW-0479">Metal-binding</keyword>
<dbReference type="GO" id="GO:0051539">
    <property type="term" value="F:4 iron, 4 sulfur cluster binding"/>
    <property type="evidence" value="ECO:0007669"/>
    <property type="project" value="UniProtKB-KW"/>
</dbReference>
<organism evidence="7 8">
    <name type="scientific">Syntrophobacter fumaroxidans (strain DSM 10017 / MPOB)</name>
    <dbReference type="NCBI Taxonomy" id="335543"/>
    <lineage>
        <taxon>Bacteria</taxon>
        <taxon>Pseudomonadati</taxon>
        <taxon>Thermodesulfobacteriota</taxon>
        <taxon>Syntrophobacteria</taxon>
        <taxon>Syntrophobacterales</taxon>
        <taxon>Syntrophobacteraceae</taxon>
        <taxon>Syntrophobacter</taxon>
    </lineage>
</organism>
<evidence type="ECO:0000256" key="1">
    <source>
        <dbReference type="ARBA" id="ARBA00022485"/>
    </source>
</evidence>
<reference evidence="7 8" key="1">
    <citation type="submission" date="2006-10" db="EMBL/GenBank/DDBJ databases">
        <title>Complete sequence of Syntrophobacter fumaroxidans MPOB.</title>
        <authorList>
            <consortium name="US DOE Joint Genome Institute"/>
            <person name="Copeland A."/>
            <person name="Lucas S."/>
            <person name="Lapidus A."/>
            <person name="Barry K."/>
            <person name="Detter J.C."/>
            <person name="Glavina del Rio T."/>
            <person name="Hammon N."/>
            <person name="Israni S."/>
            <person name="Pitluck S."/>
            <person name="Goltsman E.G."/>
            <person name="Martinez M."/>
            <person name="Schmutz J."/>
            <person name="Larimer F."/>
            <person name="Land M."/>
            <person name="Hauser L."/>
            <person name="Kyrpides N."/>
            <person name="Kim E."/>
            <person name="Boone D.R."/>
            <person name="Brockman F."/>
            <person name="Culley D."/>
            <person name="Ferry J."/>
            <person name="Gunsalus R."/>
            <person name="McInerney M.J."/>
            <person name="Morrison M."/>
            <person name="Plugge C."/>
            <person name="Rohlin L."/>
            <person name="Scholten J."/>
            <person name="Sieber J."/>
            <person name="Stams A.J.M."/>
            <person name="Worm P."/>
            <person name="Henstra A.M."/>
            <person name="Richardson P."/>
        </authorList>
    </citation>
    <scope>NUCLEOTIDE SEQUENCE [LARGE SCALE GENOMIC DNA]</scope>
    <source>
        <strain evidence="8">DSM 10017 / MPOB</strain>
    </source>
</reference>
<accession>A0LE64</accession>
<dbReference type="Pfam" id="PF13187">
    <property type="entry name" value="Fer4_9"/>
    <property type="match status" value="1"/>
</dbReference>
<keyword evidence="5" id="KW-0411">Iron-sulfur</keyword>
<proteinExistence type="predicted"/>
<keyword evidence="4" id="KW-0408">Iron</keyword>
<keyword evidence="3" id="KW-0560">Oxidoreductase</keyword>
<dbReference type="AlphaFoldDB" id="A0LE64"/>
<dbReference type="PANTHER" id="PTHR43255:SF1">
    <property type="entry name" value="IRON-SULFUR-BINDING OXIDOREDUCTASE FADF-RELATED"/>
    <property type="match status" value="1"/>
</dbReference>
<dbReference type="GO" id="GO:0016491">
    <property type="term" value="F:oxidoreductase activity"/>
    <property type="evidence" value="ECO:0007669"/>
    <property type="project" value="UniProtKB-KW"/>
</dbReference>
<evidence type="ECO:0000259" key="6">
    <source>
        <dbReference type="PROSITE" id="PS51379"/>
    </source>
</evidence>
<dbReference type="Pfam" id="PF02754">
    <property type="entry name" value="CCG"/>
    <property type="match status" value="2"/>
</dbReference>
<dbReference type="KEGG" id="sfu:Sfum_0013"/>
<evidence type="ECO:0000256" key="4">
    <source>
        <dbReference type="ARBA" id="ARBA00023004"/>
    </source>
</evidence>
<evidence type="ECO:0000313" key="7">
    <source>
        <dbReference type="EMBL" id="ABK15716.1"/>
    </source>
</evidence>
<dbReference type="GO" id="GO:0046872">
    <property type="term" value="F:metal ion binding"/>
    <property type="evidence" value="ECO:0007669"/>
    <property type="project" value="UniProtKB-KW"/>
</dbReference>
<keyword evidence="8" id="KW-1185">Reference proteome</keyword>
<dbReference type="InterPro" id="IPR009051">
    <property type="entry name" value="Helical_ferredxn"/>
</dbReference>
<evidence type="ECO:0000256" key="3">
    <source>
        <dbReference type="ARBA" id="ARBA00023002"/>
    </source>
</evidence>
<dbReference type="InParanoid" id="A0LE64"/>
<dbReference type="GO" id="GO:0005886">
    <property type="term" value="C:plasma membrane"/>
    <property type="evidence" value="ECO:0007669"/>
    <property type="project" value="TreeGrafter"/>
</dbReference>
<dbReference type="PANTHER" id="PTHR43255">
    <property type="entry name" value="IRON-SULFUR-BINDING OXIDOREDUCTASE FADF-RELATED-RELATED"/>
    <property type="match status" value="1"/>
</dbReference>
<protein>
    <submittedName>
        <fullName evidence="7">Methyl-viologen-reducing hydrogenase, delta subunit</fullName>
    </submittedName>
</protein>
<dbReference type="Proteomes" id="UP000001784">
    <property type="component" value="Chromosome"/>
</dbReference>
<dbReference type="InterPro" id="IPR051460">
    <property type="entry name" value="HdrC_iron-sulfur_subunit"/>
</dbReference>
<sequence>MTFTRDFDETSRGMDELKIVLFVCNWGPHAALQTLQDQDRDIPHQVRMIRIPCTGRISKTLLFKAFERGADGVALIGCTPGTCRYGAGTYTAERNVEGARGILDLLGLGKDRLRLATFLPEEASPLLDFLNDFTDQVRGMGKSPVTPVPLKQPAHDGRRNTAEVLKAHDVYACQDCGKCSSACPMALSGRPYSPRAIANSIIAGSGNTPAVVNDVWSCLTCGICYDRCPSAVDFPAFIREMRCVQKASGKSGHEAHEGFFQSLMRAMTSPDLRTQHWKCLPEGIRTDQQSKTLFFGGCAPYFDEFFRRHLDVHTSDILADSLRLLNFFDVTPALLPGERCCGHDLLWSGDRENFLRLARLNVEAIEKMGIEEVVTACPECYRSFARDYPENGVPVNFRVTHIFDLAEKEIDKGAVGFEALDRSLTFQDPCRLSRMEGRADLPRKLIDRLRVKGFREMQDRGVSALCCGNCAWTGCDGYTKALQVKRLRQARATGSDLLVTACPKCQIHLRCAMEDPLLGKEIGMDLMDLTSVIARTIRWE</sequence>
<dbReference type="HOGENOM" id="CLU_023081_2_2_7"/>
<feature type="domain" description="4Fe-4S ferredoxin-type" evidence="6">
    <location>
        <begin position="164"/>
        <end position="192"/>
    </location>
</feature>
<dbReference type="RefSeq" id="WP_011696889.1">
    <property type="nucleotide sequence ID" value="NC_008554.1"/>
</dbReference>
<dbReference type="eggNOG" id="COG0247">
    <property type="taxonomic scope" value="Bacteria"/>
</dbReference>
<dbReference type="eggNOG" id="COG1908">
    <property type="taxonomic scope" value="Bacteria"/>
</dbReference>
<feature type="domain" description="4Fe-4S ferredoxin-type" evidence="6">
    <location>
        <begin position="208"/>
        <end position="237"/>
    </location>
</feature>